<evidence type="ECO:0000313" key="1">
    <source>
        <dbReference type="EMBL" id="SPE76186.1"/>
    </source>
</evidence>
<protein>
    <recommendedName>
        <fullName evidence="3">AbiEi antitoxin C-terminal domain-containing protein</fullName>
    </recommendedName>
</protein>
<dbReference type="RefSeq" id="WP_105195233.1">
    <property type="nucleotide sequence ID" value="NZ_OLKH01000048.1"/>
</dbReference>
<accession>A0A2N9P763</accession>
<organism evidence="1 2">
    <name type="scientific">Flavobacterium columnare</name>
    <dbReference type="NCBI Taxonomy" id="996"/>
    <lineage>
        <taxon>Bacteria</taxon>
        <taxon>Pseudomonadati</taxon>
        <taxon>Bacteroidota</taxon>
        <taxon>Flavobacteriia</taxon>
        <taxon>Flavobacteriales</taxon>
        <taxon>Flavobacteriaceae</taxon>
        <taxon>Flavobacterium</taxon>
    </lineage>
</organism>
<dbReference type="EMBL" id="OLKH01000048">
    <property type="protein sequence ID" value="SPE76186.1"/>
    <property type="molecule type" value="Genomic_DNA"/>
</dbReference>
<gene>
    <name evidence="1" type="ORF">FLACOL_00164</name>
</gene>
<evidence type="ECO:0008006" key="3">
    <source>
        <dbReference type="Google" id="ProtNLM"/>
    </source>
</evidence>
<dbReference type="Proteomes" id="UP000238180">
    <property type="component" value="Unassembled WGS sequence"/>
</dbReference>
<evidence type="ECO:0000313" key="2">
    <source>
        <dbReference type="Proteomes" id="UP000238180"/>
    </source>
</evidence>
<dbReference type="AlphaFoldDB" id="A0A2N9P763"/>
<reference evidence="1 2" key="1">
    <citation type="submission" date="2018-02" db="EMBL/GenBank/DDBJ databases">
        <authorList>
            <person name="Cohen D.B."/>
            <person name="Kent A.D."/>
        </authorList>
    </citation>
    <scope>NUCLEOTIDE SEQUENCE [LARGE SCALE GENOMIC DNA]</scope>
    <source>
        <strain evidence="1">CIP109753</strain>
    </source>
</reference>
<sequence>MRKESFKSAELAITKYLYEDGIKAYTTFDITKIFETKRDEWNIADYRNQFHFMKFLQDENMLKDHKLKHLATGKIKQIFAEPDASSLNIALSLKKGGYLSNYTAMQIHQLTLQIPKSIYISFSKSQNIHLNYNQNDLDQKSIDNAFSKPQRVTSEVYKSEIDNIRYYLIQKAFTETNVGLTFENGFLYTDLERTLIDIAIRPAYSGGVFEVLEAFEIAKDKIDIYKLNKYLEILNYIYPYHQLIGFYMDRAGYDEEILDAFKKKSDFNFYLTYNMSNKEYDEKWKIYYPKGF</sequence>
<proteinExistence type="predicted"/>
<name>A0A2N9P763_9FLAO</name>